<feature type="compositionally biased region" description="Basic and acidic residues" evidence="1">
    <location>
        <begin position="72"/>
        <end position="107"/>
    </location>
</feature>
<sequence>MSATVRLHITPFNPTLLPAYLAPSVLPLARNISFHAAETFPDKGFGYLELPVMEAQKLKKKLNGSTLKGSKVRVEDAKPEKRKAGGDDGPSHSPGDRPAKRTRTPKDRTRKQHGVLEGVELPEDRKVKRGWTEKKSKHATEPELLFKTNLTPIAATEVARKSNKDKKKAKAKAAVVIREFEKSSKTPTFIKEPTVPTEKKPAVEYVDGQGWVDEDGTVVEAETGKARNRRALELVHGPLNAHVPKASTSPQPTTEGAASTRPSLKGQSKTKKQATPSPSPSESGAEDSSVMSASSDEDDSASEIESSASSPALAPDAPRMVLTPSSPELEQKEIHPLEALFKRPKPPSLATSSSDSTSTPAKGLAPINTSFSFFGSDGGEADSSGVPPVTPFTRQDLEWRGLRSAAPTPDTAAIGRRFSFPWRNNSQEGDGDGDDDDVEAGKQLDNNTKANSRPEAIAEVDEEGDEDEADGDANQTPVGLRRSARGKKDEDEKGESEFQKWFWENRGDNNRAWKKRRRETLKAKRLRENRKVGGRRG</sequence>
<dbReference type="AlphaFoldDB" id="A0A9P4QUY3"/>
<accession>A0A9P4QUY3</accession>
<evidence type="ECO:0000256" key="1">
    <source>
        <dbReference type="SAM" id="MobiDB-lite"/>
    </source>
</evidence>
<evidence type="ECO:0000313" key="3">
    <source>
        <dbReference type="Proteomes" id="UP000799444"/>
    </source>
</evidence>
<feature type="compositionally biased region" description="Basic and acidic residues" evidence="1">
    <location>
        <begin position="222"/>
        <end position="233"/>
    </location>
</feature>
<gene>
    <name evidence="2" type="ORF">EJ04DRAFT_514361</name>
</gene>
<dbReference type="OrthoDB" id="3595585at2759"/>
<feature type="region of interest" description="Disordered" evidence="1">
    <location>
        <begin position="222"/>
        <end position="500"/>
    </location>
</feature>
<dbReference type="EMBL" id="ML996189">
    <property type="protein sequence ID" value="KAF2731798.1"/>
    <property type="molecule type" value="Genomic_DNA"/>
</dbReference>
<keyword evidence="3" id="KW-1185">Reference proteome</keyword>
<feature type="compositionally biased region" description="Basic and acidic residues" evidence="1">
    <location>
        <begin position="486"/>
        <end position="500"/>
    </location>
</feature>
<feature type="region of interest" description="Disordered" evidence="1">
    <location>
        <begin position="64"/>
        <end position="122"/>
    </location>
</feature>
<reference evidence="2" key="1">
    <citation type="journal article" date="2020" name="Stud. Mycol.">
        <title>101 Dothideomycetes genomes: a test case for predicting lifestyles and emergence of pathogens.</title>
        <authorList>
            <person name="Haridas S."/>
            <person name="Albert R."/>
            <person name="Binder M."/>
            <person name="Bloem J."/>
            <person name="Labutti K."/>
            <person name="Salamov A."/>
            <person name="Andreopoulos B."/>
            <person name="Baker S."/>
            <person name="Barry K."/>
            <person name="Bills G."/>
            <person name="Bluhm B."/>
            <person name="Cannon C."/>
            <person name="Castanera R."/>
            <person name="Culley D."/>
            <person name="Daum C."/>
            <person name="Ezra D."/>
            <person name="Gonzalez J."/>
            <person name="Henrissat B."/>
            <person name="Kuo A."/>
            <person name="Liang C."/>
            <person name="Lipzen A."/>
            <person name="Lutzoni F."/>
            <person name="Magnuson J."/>
            <person name="Mondo S."/>
            <person name="Nolan M."/>
            <person name="Ohm R."/>
            <person name="Pangilinan J."/>
            <person name="Park H.-J."/>
            <person name="Ramirez L."/>
            <person name="Alfaro M."/>
            <person name="Sun H."/>
            <person name="Tritt A."/>
            <person name="Yoshinaga Y."/>
            <person name="Zwiers L.-H."/>
            <person name="Turgeon B."/>
            <person name="Goodwin S."/>
            <person name="Spatafora J."/>
            <person name="Crous P."/>
            <person name="Grigoriev I."/>
        </authorList>
    </citation>
    <scope>NUCLEOTIDE SEQUENCE</scope>
    <source>
        <strain evidence="2">CBS 125425</strain>
    </source>
</reference>
<feature type="compositionally biased region" description="Low complexity" evidence="1">
    <location>
        <begin position="348"/>
        <end position="360"/>
    </location>
</feature>
<protein>
    <submittedName>
        <fullName evidence="2">Uncharacterized protein</fullName>
    </submittedName>
</protein>
<proteinExistence type="predicted"/>
<name>A0A9P4QUY3_9PLEO</name>
<feature type="compositionally biased region" description="Acidic residues" evidence="1">
    <location>
        <begin position="458"/>
        <end position="471"/>
    </location>
</feature>
<comment type="caution">
    <text evidence="2">The sequence shown here is derived from an EMBL/GenBank/DDBJ whole genome shotgun (WGS) entry which is preliminary data.</text>
</comment>
<organism evidence="2 3">
    <name type="scientific">Polyplosphaeria fusca</name>
    <dbReference type="NCBI Taxonomy" id="682080"/>
    <lineage>
        <taxon>Eukaryota</taxon>
        <taxon>Fungi</taxon>
        <taxon>Dikarya</taxon>
        <taxon>Ascomycota</taxon>
        <taxon>Pezizomycotina</taxon>
        <taxon>Dothideomycetes</taxon>
        <taxon>Pleosporomycetidae</taxon>
        <taxon>Pleosporales</taxon>
        <taxon>Tetraplosphaeriaceae</taxon>
        <taxon>Polyplosphaeria</taxon>
    </lineage>
</organism>
<evidence type="ECO:0000313" key="2">
    <source>
        <dbReference type="EMBL" id="KAF2731798.1"/>
    </source>
</evidence>
<dbReference type="Proteomes" id="UP000799444">
    <property type="component" value="Unassembled WGS sequence"/>
</dbReference>
<feature type="compositionally biased region" description="Polar residues" evidence="1">
    <location>
        <begin position="246"/>
        <end position="282"/>
    </location>
</feature>
<feature type="compositionally biased region" description="Acidic residues" evidence="1">
    <location>
        <begin position="429"/>
        <end position="438"/>
    </location>
</feature>